<dbReference type="InterPro" id="IPR043502">
    <property type="entry name" value="DNA/RNA_pol_sf"/>
</dbReference>
<feature type="domain" description="Reverse transcriptase" evidence="1">
    <location>
        <begin position="114"/>
        <end position="394"/>
    </location>
</feature>
<evidence type="ECO:0000259" key="1">
    <source>
        <dbReference type="PROSITE" id="PS50878"/>
    </source>
</evidence>
<sequence>MANAHRRRNNVDRIKINGVWLTEENDIREEIANAFKTLLSNPGEWRPSVSGLQFEMLEPLDANALETPFTEEEVFDALVGCNGDKAPRPDGFSMAFWLFAWDFVKADVMGFFKEFYENDKFVKSLNATFLVLIPKKVGAEALGDYRPISLVGSLYKWLAKVLANRLKKVVGKVVSKAQGAFVEGRQILDAVLIANEAIDSTLKNNESGILCKLDIEKAYDKVDWNFILTIMKKMGFGEKWIRWIQWCISTASFSVMINGTPTGFFQSSRGLRQGDSLPPTSLSLLWRSLVCSLKGAVEGDFLSGCRVKGRSEEGVLISHLLFADDTLVFCKPSQDQLTYLSWLLMWFEAVSGLRINLEKSELIPVGRVDSMDDLAGDFGCSLGSLPTTYLGMPLGAPFKSVTVWDGVEERFRRSKAKGGLGVKSLSLLNKTLLAKWIWRFANEREALWNQVIRGKYGEARGGWLAFIVGNGRRVSFWRDRWCGESPLCMTFPSLFALTIEKEAWVADIWAPLVEGGRGGWNPCFLRAFNDWEIEEAERFMERIQSKRVFEDVEDAVSWTETKSGKFSVKSLYIALEAGGSSLFPSSFIWNVNVQPKISFFAWEATWGKALNIGSSPEKRMGLGK</sequence>
<dbReference type="SUPFAM" id="SSF56672">
    <property type="entry name" value="DNA/RNA polymerases"/>
    <property type="match status" value="1"/>
</dbReference>
<accession>A0A438ILN6</accession>
<dbReference type="Pfam" id="PF00078">
    <property type="entry name" value="RVT_1"/>
    <property type="match status" value="1"/>
</dbReference>
<dbReference type="CDD" id="cd01650">
    <property type="entry name" value="RT_nLTR_like"/>
    <property type="match status" value="1"/>
</dbReference>
<proteinExistence type="predicted"/>
<evidence type="ECO:0000313" key="2">
    <source>
        <dbReference type="EMBL" id="RVW97619.1"/>
    </source>
</evidence>
<dbReference type="AlphaFoldDB" id="A0A438ILN6"/>
<dbReference type="EMBL" id="QGNW01000098">
    <property type="protein sequence ID" value="RVW97619.1"/>
    <property type="molecule type" value="Genomic_DNA"/>
</dbReference>
<reference evidence="2 3" key="1">
    <citation type="journal article" date="2018" name="PLoS Genet.">
        <title>Population sequencing reveals clonal diversity and ancestral inbreeding in the grapevine cultivar Chardonnay.</title>
        <authorList>
            <person name="Roach M.J."/>
            <person name="Johnson D.L."/>
            <person name="Bohlmann J."/>
            <person name="van Vuuren H.J."/>
            <person name="Jones S.J."/>
            <person name="Pretorius I.S."/>
            <person name="Schmidt S.A."/>
            <person name="Borneman A.R."/>
        </authorList>
    </citation>
    <scope>NUCLEOTIDE SEQUENCE [LARGE SCALE GENOMIC DNA]</scope>
    <source>
        <strain evidence="3">cv. Chardonnay</strain>
        <tissue evidence="2">Leaf</tissue>
    </source>
</reference>
<dbReference type="Proteomes" id="UP000288805">
    <property type="component" value="Unassembled WGS sequence"/>
</dbReference>
<protein>
    <submittedName>
        <fullName evidence="2">Transposon TX1 uncharacterized 149 kDa protein</fullName>
    </submittedName>
</protein>
<gene>
    <name evidence="2" type="primary">YTX2_70</name>
    <name evidence="2" type="ORF">CK203_028072</name>
</gene>
<name>A0A438ILN6_VITVI</name>
<dbReference type="PROSITE" id="PS50878">
    <property type="entry name" value="RT_POL"/>
    <property type="match status" value="1"/>
</dbReference>
<organism evidence="2 3">
    <name type="scientific">Vitis vinifera</name>
    <name type="common">Grape</name>
    <dbReference type="NCBI Taxonomy" id="29760"/>
    <lineage>
        <taxon>Eukaryota</taxon>
        <taxon>Viridiplantae</taxon>
        <taxon>Streptophyta</taxon>
        <taxon>Embryophyta</taxon>
        <taxon>Tracheophyta</taxon>
        <taxon>Spermatophyta</taxon>
        <taxon>Magnoliopsida</taxon>
        <taxon>eudicotyledons</taxon>
        <taxon>Gunneridae</taxon>
        <taxon>Pentapetalae</taxon>
        <taxon>rosids</taxon>
        <taxon>Vitales</taxon>
        <taxon>Vitaceae</taxon>
        <taxon>Viteae</taxon>
        <taxon>Vitis</taxon>
    </lineage>
</organism>
<dbReference type="PANTHER" id="PTHR46890:SF50">
    <property type="entry name" value="RNA-DIRECTED DNA POLYMERASE, EUKARYOTA, REVERSE TRANSCRIPTASE ZINC-BINDING DOMAIN PROTEIN-RELATED"/>
    <property type="match status" value="1"/>
</dbReference>
<dbReference type="InterPro" id="IPR000477">
    <property type="entry name" value="RT_dom"/>
</dbReference>
<evidence type="ECO:0000313" key="3">
    <source>
        <dbReference type="Proteomes" id="UP000288805"/>
    </source>
</evidence>
<dbReference type="InterPro" id="IPR052343">
    <property type="entry name" value="Retrotransposon-Effector_Assoc"/>
</dbReference>
<comment type="caution">
    <text evidence="2">The sequence shown here is derived from an EMBL/GenBank/DDBJ whole genome shotgun (WGS) entry which is preliminary data.</text>
</comment>
<dbReference type="PANTHER" id="PTHR46890">
    <property type="entry name" value="NON-LTR RETROLELEMENT REVERSE TRANSCRIPTASE-LIKE PROTEIN-RELATED"/>
    <property type="match status" value="1"/>
</dbReference>